<evidence type="ECO:0000259" key="1">
    <source>
        <dbReference type="Pfam" id="PF03572"/>
    </source>
</evidence>
<proteinExistence type="predicted"/>
<dbReference type="Proteomes" id="UP001079430">
    <property type="component" value="Unassembled WGS sequence"/>
</dbReference>
<dbReference type="SUPFAM" id="SSF52096">
    <property type="entry name" value="ClpP/crotonase"/>
    <property type="match status" value="1"/>
</dbReference>
<dbReference type="InterPro" id="IPR005151">
    <property type="entry name" value="Tail-specific_protease"/>
</dbReference>
<sequence>MTTRPLAFSPLPDEDWVTVNYKAGRSTYEYRIRWGILHVLSAGTSAPSVRSRQAFAMGVDRESDVVRKVNISMYVPAIEKQRSGVSRASLETFPGVLLHRTIAYKSATYGYIRIFSFNVPNVNAFIKGFTAILQLMPPAGVIIDIRDNPGGVLEAGERLLQLFSPMTVEPARLQFRNSQAVLRLCQNAKKFLQLQPYVASVSRAVESGAMFSLALPLTSPLSATHSGGSIREMLC</sequence>
<name>A0ABT4KFE8_9HYPH</name>
<organism evidence="2 3">
    <name type="scientific">Sinorhizobium psoraleae</name>
    <dbReference type="NCBI Taxonomy" id="520838"/>
    <lineage>
        <taxon>Bacteria</taxon>
        <taxon>Pseudomonadati</taxon>
        <taxon>Pseudomonadota</taxon>
        <taxon>Alphaproteobacteria</taxon>
        <taxon>Hyphomicrobiales</taxon>
        <taxon>Rhizobiaceae</taxon>
        <taxon>Sinorhizobium/Ensifer group</taxon>
        <taxon>Sinorhizobium</taxon>
    </lineage>
</organism>
<evidence type="ECO:0000313" key="3">
    <source>
        <dbReference type="Proteomes" id="UP001079430"/>
    </source>
</evidence>
<keyword evidence="3" id="KW-1185">Reference proteome</keyword>
<feature type="domain" description="Tail specific protease" evidence="1">
    <location>
        <begin position="109"/>
        <end position="180"/>
    </location>
</feature>
<reference evidence="2" key="1">
    <citation type="submission" date="2022-10" db="EMBL/GenBank/DDBJ databases">
        <title>Whole genome sequencing of three plant growth promoting bacteria isolated from Vachellia tortilis subsp. raddiana in Morocco.</title>
        <authorList>
            <person name="Hnini M."/>
            <person name="Zouagui R."/>
            <person name="Zouagui H."/>
            <person name="Chemao Elfihri M.-W."/>
            <person name="Ibrahimi A."/>
            <person name="Sbabou L."/>
            <person name="Aurag J."/>
        </authorList>
    </citation>
    <scope>NUCLEOTIDE SEQUENCE</scope>
    <source>
        <strain evidence="2">LMR678</strain>
    </source>
</reference>
<gene>
    <name evidence="2" type="ORF">O3W52_11125</name>
</gene>
<protein>
    <submittedName>
        <fullName evidence="2">S41 family peptidase</fullName>
    </submittedName>
</protein>
<accession>A0ABT4KFE8</accession>
<dbReference type="Gene3D" id="3.90.226.10">
    <property type="entry name" value="2-enoyl-CoA Hydratase, Chain A, domain 1"/>
    <property type="match status" value="1"/>
</dbReference>
<dbReference type="InterPro" id="IPR029045">
    <property type="entry name" value="ClpP/crotonase-like_dom_sf"/>
</dbReference>
<comment type="caution">
    <text evidence="2">The sequence shown here is derived from an EMBL/GenBank/DDBJ whole genome shotgun (WGS) entry which is preliminary data.</text>
</comment>
<dbReference type="Pfam" id="PF03572">
    <property type="entry name" value="Peptidase_S41"/>
    <property type="match status" value="1"/>
</dbReference>
<evidence type="ECO:0000313" key="2">
    <source>
        <dbReference type="EMBL" id="MCZ4090599.1"/>
    </source>
</evidence>
<dbReference type="RefSeq" id="WP_269279032.1">
    <property type="nucleotide sequence ID" value="NZ_JAPVOI010000004.1"/>
</dbReference>
<dbReference type="EMBL" id="JAPVOI010000004">
    <property type="protein sequence ID" value="MCZ4090599.1"/>
    <property type="molecule type" value="Genomic_DNA"/>
</dbReference>